<dbReference type="PANTHER" id="PTHR37691">
    <property type="entry name" value="BLR3518 PROTEIN"/>
    <property type="match status" value="1"/>
</dbReference>
<reference evidence="2" key="1">
    <citation type="submission" date="2023-07" db="EMBL/GenBank/DDBJ databases">
        <authorList>
            <person name="Haufschild T."/>
            <person name="Kallscheuer N."/>
            <person name="Hammer J."/>
            <person name="Kohn T."/>
            <person name="Kabuu M."/>
            <person name="Jogler M."/>
            <person name="Wohfarth N."/>
            <person name="Heuer A."/>
            <person name="Rohde M."/>
            <person name="van Teeseling M.C.F."/>
            <person name="Jogler C."/>
        </authorList>
    </citation>
    <scope>NUCLEOTIDE SEQUENCE</scope>
    <source>
        <strain evidence="2">Strain 138</strain>
        <strain evidence="3">Strain 318</strain>
    </source>
</reference>
<dbReference type="Gene3D" id="3.40.1260.10">
    <property type="entry name" value="DsrEFH-like"/>
    <property type="match status" value="1"/>
</dbReference>
<dbReference type="EMBL" id="CP130612">
    <property type="protein sequence ID" value="WKW11425.1"/>
    <property type="molecule type" value="Genomic_DNA"/>
</dbReference>
<dbReference type="RefSeq" id="WP_367887123.1">
    <property type="nucleotide sequence ID" value="NZ_CP130612.1"/>
</dbReference>
<evidence type="ECO:0000256" key="1">
    <source>
        <dbReference type="SAM" id="SignalP"/>
    </source>
</evidence>
<feature type="chain" id="PRO_5041334198" evidence="1">
    <location>
        <begin position="23"/>
        <end position="180"/>
    </location>
</feature>
<dbReference type="SUPFAM" id="SSF75169">
    <property type="entry name" value="DsrEFH-like"/>
    <property type="match status" value="1"/>
</dbReference>
<dbReference type="PANTHER" id="PTHR37691:SF1">
    <property type="entry name" value="BLR3518 PROTEIN"/>
    <property type="match status" value="1"/>
</dbReference>
<dbReference type="EMBL" id="CP130613">
    <property type="protein sequence ID" value="WKW14335.1"/>
    <property type="molecule type" value="Genomic_DNA"/>
</dbReference>
<sequence length="180" mass="18900">MPRAFRLGVLFVSVALASAPLAAQTGEALLREIGGTPTEMNPSFRAPANLTYRMAWHVTEAPAEPGGIAAGFRSPPNLLRQLETNGVPRSNIKMAVIVHGTATPSLLNNAAYKARTGADNGSIALLTALHEAGVQVIVCGHALVNRNVPRDQLLPFVQVATTATSAHVILSAQGYTIFTP</sequence>
<evidence type="ECO:0000313" key="4">
    <source>
        <dbReference type="Proteomes" id="UP001229955"/>
    </source>
</evidence>
<evidence type="ECO:0000313" key="3">
    <source>
        <dbReference type="EMBL" id="WKW14335.1"/>
    </source>
</evidence>
<name>A0AA49JSX0_9BACT</name>
<dbReference type="InterPro" id="IPR027396">
    <property type="entry name" value="DsrEFH-like"/>
</dbReference>
<proteinExistence type="predicted"/>
<dbReference type="AlphaFoldDB" id="A0AA49JSX0"/>
<gene>
    <name evidence="2" type="ORF">Strain138_000675</name>
    <name evidence="3" type="ORF">Strain318_000675</name>
</gene>
<dbReference type="KEGG" id="pspc:Strain318_000675"/>
<dbReference type="Pfam" id="PF02635">
    <property type="entry name" value="DsrE"/>
    <property type="match status" value="1"/>
</dbReference>
<accession>A0AA49JY42</accession>
<evidence type="ECO:0000313" key="2">
    <source>
        <dbReference type="EMBL" id="WKW11425.1"/>
    </source>
</evidence>
<keyword evidence="1" id="KW-0732">Signal</keyword>
<dbReference type="Proteomes" id="UP001229955">
    <property type="component" value="Chromosome"/>
</dbReference>
<accession>A0AA49JSX0</accession>
<feature type="signal peptide" evidence="1">
    <location>
        <begin position="1"/>
        <end position="22"/>
    </location>
</feature>
<dbReference type="InterPro" id="IPR003787">
    <property type="entry name" value="Sulphur_relay_DsrE/F-like"/>
</dbReference>
<keyword evidence="4" id="KW-1185">Reference proteome</keyword>
<organism evidence="2">
    <name type="scientific">Pseudogemmatithrix spongiicola</name>
    <dbReference type="NCBI Taxonomy" id="3062599"/>
    <lineage>
        <taxon>Bacteria</taxon>
        <taxon>Pseudomonadati</taxon>
        <taxon>Gemmatimonadota</taxon>
        <taxon>Gemmatimonadia</taxon>
        <taxon>Gemmatimonadales</taxon>
        <taxon>Gemmatimonadaceae</taxon>
        <taxon>Pseudogemmatithrix</taxon>
    </lineage>
</organism>
<protein>
    <submittedName>
        <fullName evidence="2">DsrE family protein</fullName>
    </submittedName>
</protein>